<evidence type="ECO:0000313" key="3">
    <source>
        <dbReference type="Proteomes" id="UP000019489"/>
    </source>
</evidence>
<sequence>MSPSLLRERHGRAALLAATDDHPYIAYDVPDALAEDWWEVDGAVAFRRRRQARPVLALLGSDAGVAELVDLLPELATRSGARDGRRSAVGVSLPQHLEPLLHQRFRIGAGGDWEWFYTTTAPAASAERQRVVPLDDVARREEVVDFLAEHSPTADTAPCGGEQWVAVEGQGGRLAAVAALGRTPAGAPHISSVAVAATLRGQGLGRTIVGALTRSAVLSEGVCTLGMYSDNAVARNLYHSLGYDNPCSWASRAVALSA</sequence>
<protein>
    <submittedName>
        <fullName evidence="2">GCN5 family acetyltransferase</fullName>
    </submittedName>
</protein>
<dbReference type="InterPro" id="IPR000182">
    <property type="entry name" value="GNAT_dom"/>
</dbReference>
<gene>
    <name evidence="2" type="ORF">N865_01075</name>
</gene>
<dbReference type="STRING" id="1386089.N865_01075"/>
<keyword evidence="3" id="KW-1185">Reference proteome</keyword>
<dbReference type="InterPro" id="IPR016181">
    <property type="entry name" value="Acyl_CoA_acyltransferase"/>
</dbReference>
<keyword evidence="2" id="KW-0808">Transferase</keyword>
<evidence type="ECO:0000313" key="2">
    <source>
        <dbReference type="EMBL" id="EWT02965.1"/>
    </source>
</evidence>
<reference evidence="2 3" key="1">
    <citation type="submission" date="2013-08" db="EMBL/GenBank/DDBJ databases">
        <title>Intrasporangium oryzae NRRL B-24470.</title>
        <authorList>
            <person name="Liu H."/>
            <person name="Wang G."/>
        </authorList>
    </citation>
    <scope>NUCLEOTIDE SEQUENCE [LARGE SCALE GENOMIC DNA]</scope>
    <source>
        <strain evidence="2 3">NRRL B-24470</strain>
    </source>
</reference>
<dbReference type="Gene3D" id="3.40.630.30">
    <property type="match status" value="1"/>
</dbReference>
<comment type="caution">
    <text evidence="2">The sequence shown here is derived from an EMBL/GenBank/DDBJ whole genome shotgun (WGS) entry which is preliminary data.</text>
</comment>
<proteinExistence type="predicted"/>
<name>W9GA66_9MICO</name>
<dbReference type="PROSITE" id="PS51186">
    <property type="entry name" value="GNAT"/>
    <property type="match status" value="1"/>
</dbReference>
<dbReference type="RefSeq" id="WP_051510095.1">
    <property type="nucleotide sequence ID" value="NZ_AWSA01000006.1"/>
</dbReference>
<dbReference type="Proteomes" id="UP000019489">
    <property type="component" value="Unassembled WGS sequence"/>
</dbReference>
<evidence type="ECO:0000259" key="1">
    <source>
        <dbReference type="PROSITE" id="PS51186"/>
    </source>
</evidence>
<dbReference type="SUPFAM" id="SSF55729">
    <property type="entry name" value="Acyl-CoA N-acyltransferases (Nat)"/>
    <property type="match status" value="1"/>
</dbReference>
<dbReference type="AlphaFoldDB" id="W9GA66"/>
<dbReference type="EMBL" id="AWSA01000006">
    <property type="protein sequence ID" value="EWT02965.1"/>
    <property type="molecule type" value="Genomic_DNA"/>
</dbReference>
<dbReference type="GO" id="GO:0016747">
    <property type="term" value="F:acyltransferase activity, transferring groups other than amino-acyl groups"/>
    <property type="evidence" value="ECO:0007669"/>
    <property type="project" value="InterPro"/>
</dbReference>
<feature type="domain" description="N-acetyltransferase" evidence="1">
    <location>
        <begin position="118"/>
        <end position="258"/>
    </location>
</feature>
<accession>W9GA66</accession>
<organism evidence="2 3">
    <name type="scientific">Intrasporangium oryzae NRRL B-24470</name>
    <dbReference type="NCBI Taxonomy" id="1386089"/>
    <lineage>
        <taxon>Bacteria</taxon>
        <taxon>Bacillati</taxon>
        <taxon>Actinomycetota</taxon>
        <taxon>Actinomycetes</taxon>
        <taxon>Micrococcales</taxon>
        <taxon>Intrasporangiaceae</taxon>
        <taxon>Intrasporangium</taxon>
    </lineage>
</organism>
<dbReference type="Pfam" id="PF00583">
    <property type="entry name" value="Acetyltransf_1"/>
    <property type="match status" value="1"/>
</dbReference>
<dbReference type="eggNOG" id="COG3393">
    <property type="taxonomic scope" value="Bacteria"/>
</dbReference>